<evidence type="ECO:0000256" key="7">
    <source>
        <dbReference type="PROSITE-ProRule" id="PRU01360"/>
    </source>
</evidence>
<dbReference type="InterPro" id="IPR039426">
    <property type="entry name" value="TonB-dep_rcpt-like"/>
</dbReference>
<evidence type="ECO:0000259" key="10">
    <source>
        <dbReference type="Pfam" id="PF07715"/>
    </source>
</evidence>
<dbReference type="InterPro" id="IPR037066">
    <property type="entry name" value="Plug_dom_sf"/>
</dbReference>
<sequence>MRFLFLKTSIKKLVWLVGLLLVPFTGYADNARDKVVTLQFDGVTLKRFFDEIHSQTGVDFIYTPQQARYVEPITVNVTNANLGRVLDNVFRGKDLEYTVEGNIITLRYRRSVEKDTAPVAVRGESKITITGFVEDTSGEPVAGAAVWVKNTKIGVMTASDGRYTVSVPISQGPIELRFTCIGMEPVDVKYRGKDQINVKMSPSTNTLQTTEVVATGMFVRKAESFTGSVSTFNQDQLKRMGTQNVLSSLKNIDPSFVINESVDFGSDPNRMPDIQMRGQNNIPDLKGEYQTAPNQPLFILDGFEATVEKVYDLDMNLVKSVTLLKDAAAKAIYGSKAANGVVVIETVQPEAGRLRIAYTGAVDVTVPDLTSYNLTNASEKLQAEVLAGKYTSGNAYEQARLTQEYNELYREVARGVDSYWMSQPLRTGIGNKHSVYIDGGSEDMRYAVSLGYNHIAGVMKGSDRKTISGGVTLSYRYKTLSFRNQLSIDNNSAKNSPYGSFSNYSKMNPYWRIYNTDGSLIKQYGSDIYNPLLNADLNSKDQTGYTTITENFYGEWEAFKNFRIRARFGLTAQKNSSDIFKPASHTDYASISVNSDDYLLRGEYTKAQGSQMSLSADIGAAYAIEVNKHLLYTNLSWTIEEANSETTSNTAVGFPSDRMDFISFGNGYKVGSKPTGSESTTRSAGLVLSANYSYDNRYLADLSYRLNGSSQFGADERWGNFWSVGIGWNLHKERFMQAVDFIDYCKLRASLGYTGSQNFNSYQAISTYNYITDRTYNGDMGAILMGIANDNLKWQQQYDRNIGIDLSMINRISLRADLYWATTTNLLSDVTLPPSVGFSTYKENLGETINKGVEVNINYRVFNYNQTRTSLNIFASLAHNINKISKISNALKKVNEEQDASKESSSTTTEDDLRTPSIRFEEGQSLTAIWAVRSAGIDPVTGREIYIKKDGTTTFDWSAADQVVCGDTQPKVNGNIGANFSTYGFDFSFTFTYRLGGQTYNSTLVEKIENADVKNWNVDKRVLTDRWNTPGVPAKYKSITDQSVTKPTSRFVEDINELMLSSVMLSYDFSNMKWVKRSPMEYFKITFNMSDVFWLSSVKKEQGLDYPRAHAFSFGIQARF</sequence>
<comment type="similarity">
    <text evidence="7">Belongs to the TonB-dependent receptor family.</text>
</comment>
<dbReference type="Pfam" id="PF13715">
    <property type="entry name" value="CarbopepD_reg_2"/>
    <property type="match status" value="1"/>
</dbReference>
<keyword evidence="3 7" id="KW-1134">Transmembrane beta strand</keyword>
<comment type="subcellular location">
    <subcellularLocation>
        <location evidence="1 7">Cell outer membrane</location>
        <topology evidence="1 7">Multi-pass membrane protein</topology>
    </subcellularLocation>
</comment>
<evidence type="ECO:0000259" key="9">
    <source>
        <dbReference type="Pfam" id="PF07660"/>
    </source>
</evidence>
<evidence type="ECO:0000256" key="1">
    <source>
        <dbReference type="ARBA" id="ARBA00004571"/>
    </source>
</evidence>
<evidence type="ECO:0000313" key="11">
    <source>
        <dbReference type="EMBL" id="HIT40371.1"/>
    </source>
</evidence>
<keyword evidence="6 7" id="KW-0998">Cell outer membrane</keyword>
<keyword evidence="2 7" id="KW-0813">Transport</keyword>
<evidence type="ECO:0000256" key="2">
    <source>
        <dbReference type="ARBA" id="ARBA00022448"/>
    </source>
</evidence>
<dbReference type="Gene3D" id="2.170.130.10">
    <property type="entry name" value="TonB-dependent receptor, plug domain"/>
    <property type="match status" value="1"/>
</dbReference>
<evidence type="ECO:0000256" key="6">
    <source>
        <dbReference type="ARBA" id="ARBA00023237"/>
    </source>
</evidence>
<protein>
    <submittedName>
        <fullName evidence="11">SusC/RagA family TonB-linked outer membrane protein</fullName>
    </submittedName>
</protein>
<dbReference type="PROSITE" id="PS52016">
    <property type="entry name" value="TONB_DEPENDENT_REC_3"/>
    <property type="match status" value="1"/>
</dbReference>
<dbReference type="Proteomes" id="UP000886722">
    <property type="component" value="Unassembled WGS sequence"/>
</dbReference>
<evidence type="ECO:0000313" key="12">
    <source>
        <dbReference type="Proteomes" id="UP000886722"/>
    </source>
</evidence>
<evidence type="ECO:0000256" key="8">
    <source>
        <dbReference type="SAM" id="MobiDB-lite"/>
    </source>
</evidence>
<reference evidence="11" key="2">
    <citation type="journal article" date="2021" name="PeerJ">
        <title>Extensive microbial diversity within the chicken gut microbiome revealed by metagenomics and culture.</title>
        <authorList>
            <person name="Gilroy R."/>
            <person name="Ravi A."/>
            <person name="Getino M."/>
            <person name="Pursley I."/>
            <person name="Horton D.L."/>
            <person name="Alikhan N.F."/>
            <person name="Baker D."/>
            <person name="Gharbi K."/>
            <person name="Hall N."/>
            <person name="Watson M."/>
            <person name="Adriaenssens E.M."/>
            <person name="Foster-Nyarko E."/>
            <person name="Jarju S."/>
            <person name="Secka A."/>
            <person name="Antonio M."/>
            <person name="Oren A."/>
            <person name="Chaudhuri R.R."/>
            <person name="La Ragione R."/>
            <person name="Hildebrand F."/>
            <person name="Pallen M.J."/>
        </authorList>
    </citation>
    <scope>NUCLEOTIDE SEQUENCE</scope>
    <source>
        <strain evidence="11">21143</strain>
    </source>
</reference>
<dbReference type="InterPro" id="IPR023996">
    <property type="entry name" value="TonB-dep_OMP_SusC/RagA"/>
</dbReference>
<dbReference type="InterPro" id="IPR012910">
    <property type="entry name" value="Plug_dom"/>
</dbReference>
<proteinExistence type="inferred from homology"/>
<dbReference type="Gene3D" id="2.40.170.20">
    <property type="entry name" value="TonB-dependent receptor, beta-barrel domain"/>
    <property type="match status" value="1"/>
</dbReference>
<accession>A0A9D1GGE6</accession>
<dbReference type="Pfam" id="PF07660">
    <property type="entry name" value="STN"/>
    <property type="match status" value="1"/>
</dbReference>
<reference evidence="11" key="1">
    <citation type="submission" date="2020-10" db="EMBL/GenBank/DDBJ databases">
        <authorList>
            <person name="Gilroy R."/>
        </authorList>
    </citation>
    <scope>NUCLEOTIDE SEQUENCE</scope>
    <source>
        <strain evidence="11">21143</strain>
    </source>
</reference>
<dbReference type="NCBIfam" id="TIGR04056">
    <property type="entry name" value="OMP_RagA_SusC"/>
    <property type="match status" value="1"/>
</dbReference>
<dbReference type="GO" id="GO:0009279">
    <property type="term" value="C:cell outer membrane"/>
    <property type="evidence" value="ECO:0007669"/>
    <property type="project" value="UniProtKB-SubCell"/>
</dbReference>
<evidence type="ECO:0000256" key="4">
    <source>
        <dbReference type="ARBA" id="ARBA00022692"/>
    </source>
</evidence>
<comment type="caution">
    <text evidence="11">The sequence shown here is derived from an EMBL/GenBank/DDBJ whole genome shotgun (WGS) entry which is preliminary data.</text>
</comment>
<feature type="region of interest" description="Disordered" evidence="8">
    <location>
        <begin position="895"/>
        <end position="916"/>
    </location>
</feature>
<keyword evidence="5 7" id="KW-0472">Membrane</keyword>
<keyword evidence="4 7" id="KW-0812">Transmembrane</keyword>
<dbReference type="InterPro" id="IPR011662">
    <property type="entry name" value="Secretin/TonB_short_N"/>
</dbReference>
<gene>
    <name evidence="11" type="ORF">IAD06_10130</name>
</gene>
<feature type="domain" description="TonB-dependent receptor plug" evidence="10">
    <location>
        <begin position="223"/>
        <end position="341"/>
    </location>
</feature>
<dbReference type="SUPFAM" id="SSF49464">
    <property type="entry name" value="Carboxypeptidase regulatory domain-like"/>
    <property type="match status" value="1"/>
</dbReference>
<name>A0A9D1GGE6_9BACT</name>
<feature type="domain" description="Secretin/TonB short N-terminal" evidence="9">
    <location>
        <begin position="59"/>
        <end position="108"/>
    </location>
</feature>
<dbReference type="Gene3D" id="2.60.40.1120">
    <property type="entry name" value="Carboxypeptidase-like, regulatory domain"/>
    <property type="match status" value="1"/>
</dbReference>
<dbReference type="Pfam" id="PF07715">
    <property type="entry name" value="Plug"/>
    <property type="match status" value="1"/>
</dbReference>
<dbReference type="SUPFAM" id="SSF56935">
    <property type="entry name" value="Porins"/>
    <property type="match status" value="1"/>
</dbReference>
<evidence type="ECO:0000256" key="5">
    <source>
        <dbReference type="ARBA" id="ARBA00023136"/>
    </source>
</evidence>
<organism evidence="11 12">
    <name type="scientific">Candidatus Caccoplasma intestinavium</name>
    <dbReference type="NCBI Taxonomy" id="2840716"/>
    <lineage>
        <taxon>Bacteria</taxon>
        <taxon>Pseudomonadati</taxon>
        <taxon>Bacteroidota</taxon>
        <taxon>Bacteroidia</taxon>
        <taxon>Bacteroidales</taxon>
        <taxon>Bacteroidaceae</taxon>
        <taxon>Bacteroidaceae incertae sedis</taxon>
        <taxon>Candidatus Caccoplasma</taxon>
    </lineage>
</organism>
<dbReference type="AlphaFoldDB" id="A0A9D1GGE6"/>
<evidence type="ECO:0000256" key="3">
    <source>
        <dbReference type="ARBA" id="ARBA00022452"/>
    </source>
</evidence>
<dbReference type="InterPro" id="IPR036942">
    <property type="entry name" value="Beta-barrel_TonB_sf"/>
</dbReference>
<dbReference type="EMBL" id="DVKT01000074">
    <property type="protein sequence ID" value="HIT40371.1"/>
    <property type="molecule type" value="Genomic_DNA"/>
</dbReference>
<dbReference type="InterPro" id="IPR008969">
    <property type="entry name" value="CarboxyPept-like_regulatory"/>
</dbReference>